<feature type="transmembrane region" description="Helical" evidence="1">
    <location>
        <begin position="431"/>
        <end position="450"/>
    </location>
</feature>
<organism>
    <name type="scientific">Culex quinquefasciatus</name>
    <name type="common">Southern house mosquito</name>
    <name type="synonym">Culex pungens</name>
    <dbReference type="NCBI Taxonomy" id="7176"/>
    <lineage>
        <taxon>Eukaryota</taxon>
        <taxon>Metazoa</taxon>
        <taxon>Ecdysozoa</taxon>
        <taxon>Arthropoda</taxon>
        <taxon>Hexapoda</taxon>
        <taxon>Insecta</taxon>
        <taxon>Pterygota</taxon>
        <taxon>Neoptera</taxon>
        <taxon>Endopterygota</taxon>
        <taxon>Diptera</taxon>
        <taxon>Nematocera</taxon>
        <taxon>Culicoidea</taxon>
        <taxon>Culicidae</taxon>
        <taxon>Culicinae</taxon>
        <taxon>Culicini</taxon>
        <taxon>Culex</taxon>
        <taxon>Culex</taxon>
    </lineage>
</organism>
<dbReference type="GO" id="GO:0004888">
    <property type="term" value="F:transmembrane signaling receptor activity"/>
    <property type="evidence" value="ECO:0007669"/>
    <property type="project" value="InterPro"/>
</dbReference>
<feature type="transmembrane region" description="Helical" evidence="1">
    <location>
        <begin position="279"/>
        <end position="298"/>
    </location>
</feature>
<dbReference type="OMA" id="CTIHIAS"/>
<keyword evidence="1" id="KW-1133">Transmembrane helix</keyword>
<dbReference type="EnsemblMetazoa" id="CPIJ012636-RA">
    <property type="protein sequence ID" value="CPIJ012636-PA"/>
    <property type="gene ID" value="CPIJ012636"/>
</dbReference>
<dbReference type="InParanoid" id="B0WYT8"/>
<evidence type="ECO:0000313" key="4">
    <source>
        <dbReference type="EnsemblMetazoa" id="CPIJ012636-PA"/>
    </source>
</evidence>
<dbReference type="AlphaFoldDB" id="B0WYT8"/>
<dbReference type="Proteomes" id="UP000002320">
    <property type="component" value="Unassembled WGS sequence"/>
</dbReference>
<dbReference type="InterPro" id="IPR036734">
    <property type="entry name" value="Neur_chan_lig-bd_sf"/>
</dbReference>
<dbReference type="CDD" id="cd18989">
    <property type="entry name" value="LGIC_ECD_cation"/>
    <property type="match status" value="1"/>
</dbReference>
<dbReference type="InterPro" id="IPR006201">
    <property type="entry name" value="Neur_channel"/>
</dbReference>
<dbReference type="GO" id="GO:0016020">
    <property type="term" value="C:membrane"/>
    <property type="evidence" value="ECO:0007669"/>
    <property type="project" value="InterPro"/>
</dbReference>
<dbReference type="OrthoDB" id="410315at2759"/>
<dbReference type="KEGG" id="cqu:CpipJ_CPIJ012636"/>
<gene>
    <name evidence="4" type="primary">6045161</name>
    <name evidence="3" type="ORF">CpipJ_CPIJ012636</name>
</gene>
<dbReference type="GO" id="GO:0005230">
    <property type="term" value="F:extracellular ligand-gated monoatomic ion channel activity"/>
    <property type="evidence" value="ECO:0007669"/>
    <property type="project" value="InterPro"/>
</dbReference>
<dbReference type="Gene3D" id="1.20.58.390">
    <property type="entry name" value="Neurotransmitter-gated ion-channel transmembrane domain"/>
    <property type="match status" value="1"/>
</dbReference>
<keyword evidence="3" id="KW-0675">Receptor</keyword>
<dbReference type="FunFam" id="2.70.170.10:FF:000028">
    <property type="entry name" value="AcetylCholine Receptor"/>
    <property type="match status" value="1"/>
</dbReference>
<name>B0WYT8_CULQU</name>
<keyword evidence="1" id="KW-0472">Membrane</keyword>
<evidence type="ECO:0000256" key="1">
    <source>
        <dbReference type="SAM" id="Phobius"/>
    </source>
</evidence>
<feature type="transmembrane region" description="Helical" evidence="1">
    <location>
        <begin position="310"/>
        <end position="330"/>
    </location>
</feature>
<dbReference type="InterPro" id="IPR006202">
    <property type="entry name" value="Neur_chan_lig-bd"/>
</dbReference>
<reference evidence="4" key="2">
    <citation type="submission" date="2021-02" db="UniProtKB">
        <authorList>
            <consortium name="EnsemblMetazoa"/>
        </authorList>
    </citation>
    <scope>IDENTIFICATION</scope>
    <source>
        <strain evidence="4">JHB</strain>
    </source>
</reference>
<protein>
    <submittedName>
        <fullName evidence="3">Nicotinic acetylcholine receptor, beta-2 subunit</fullName>
    </submittedName>
</protein>
<dbReference type="PANTHER" id="PTHR18945">
    <property type="entry name" value="NEUROTRANSMITTER GATED ION CHANNEL"/>
    <property type="match status" value="1"/>
</dbReference>
<dbReference type="EMBL" id="DS232198">
    <property type="protein sequence ID" value="EDS37198.1"/>
    <property type="molecule type" value="Genomic_DNA"/>
</dbReference>
<dbReference type="SUPFAM" id="SSF63712">
    <property type="entry name" value="Nicotinic receptor ligand binding domain-like"/>
    <property type="match status" value="1"/>
</dbReference>
<reference evidence="3" key="1">
    <citation type="submission" date="2007-03" db="EMBL/GenBank/DDBJ databases">
        <title>Annotation of Culex pipiens quinquefasciatus.</title>
        <authorList>
            <consortium name="The Broad Institute Genome Sequencing Platform"/>
            <person name="Atkinson P.W."/>
            <person name="Hemingway J."/>
            <person name="Christensen B.M."/>
            <person name="Higgs S."/>
            <person name="Kodira C."/>
            <person name="Hannick L."/>
            <person name="Megy K."/>
            <person name="O'Leary S."/>
            <person name="Pearson M."/>
            <person name="Haas B.J."/>
            <person name="Mauceli E."/>
            <person name="Wortman J.R."/>
            <person name="Lee N.H."/>
            <person name="Guigo R."/>
            <person name="Stanke M."/>
            <person name="Alvarado L."/>
            <person name="Amedeo P."/>
            <person name="Antoine C.H."/>
            <person name="Arensburger P."/>
            <person name="Bidwell S.L."/>
            <person name="Crawford M."/>
            <person name="Camaro F."/>
            <person name="Devon K."/>
            <person name="Engels R."/>
            <person name="Hammond M."/>
            <person name="Howarth C."/>
            <person name="Koehrsen M."/>
            <person name="Lawson D."/>
            <person name="Montgomery P."/>
            <person name="Nene V."/>
            <person name="Nusbaum C."/>
            <person name="Puiu D."/>
            <person name="Romero-Severson J."/>
            <person name="Severson D.W."/>
            <person name="Shumway M."/>
            <person name="Sisk P."/>
            <person name="Stolte C."/>
            <person name="Zeng Q."/>
            <person name="Eisenstadt E."/>
            <person name="Fraser-Liggett C."/>
            <person name="Strausberg R."/>
            <person name="Galagan J."/>
            <person name="Birren B."/>
            <person name="Collins F.H."/>
        </authorList>
    </citation>
    <scope>NUCLEOTIDE SEQUENCE [LARGE SCALE GENOMIC DNA]</scope>
    <source>
        <strain evidence="3">JHB</strain>
    </source>
</reference>
<evidence type="ECO:0000313" key="5">
    <source>
        <dbReference type="Proteomes" id="UP000002320"/>
    </source>
</evidence>
<feature type="transmembrane region" description="Helical" evidence="1">
    <location>
        <begin position="342"/>
        <end position="364"/>
    </location>
</feature>
<dbReference type="VEuPathDB" id="VectorBase:CQUJHB017021"/>
<evidence type="ECO:0000259" key="2">
    <source>
        <dbReference type="Pfam" id="PF02931"/>
    </source>
</evidence>
<proteinExistence type="predicted"/>
<accession>B0WYT8</accession>
<dbReference type="eggNOG" id="KOG3645">
    <property type="taxonomic scope" value="Eukaryota"/>
</dbReference>
<sequence length="479" mass="55503">MELAFYRCLDKLTRECVQSTCLCRLVACTIRKGHVQNELSHLTNYYPSSSENWTKIKDATDCDSDPEHAEGRLRKQLLCNSYNRDNRPVKDTKFSVNVSISPMLISFNYDSDDNTLNINMALMMRWTDEFLKWDAKDYENITSLIVRTDEIWIPDFRLFSSYYKPDTEMSCTNPRCLTFNDGQVTCVPACDFTARCEADYTRWPLDSQQCRLNYGSWMEHSDEVDFHSRVSYLWSHQTNANTQWRIVSSKVSKQTFAGKGNVTYPTLVYDYVIERHSSFHLAALFTPILMLLCLNLFITWVSTDCLERKVLLAVSIFCHFQFMALLKWTVPKSGDSVPGLLLFFRNSLIITCLLLIHTAIGTWVKKLDRAPPALVTLLTGTAMKNKVGELFLAGDYMNVEYKKSEVEQKPAIDSEHHTVTWEAFSKVLDRVLFIVYLASYGLFCVMYISFQYAKQDNYELHILGYRDINQIEEIFEIDG</sequence>
<dbReference type="Pfam" id="PF02931">
    <property type="entry name" value="Neur_chan_LBD"/>
    <property type="match status" value="1"/>
</dbReference>
<evidence type="ECO:0000313" key="3">
    <source>
        <dbReference type="EMBL" id="EDS37198.1"/>
    </source>
</evidence>
<dbReference type="VEuPathDB" id="VectorBase:CPIJ012636"/>
<dbReference type="InterPro" id="IPR038050">
    <property type="entry name" value="Neuro_actylchol_rec"/>
</dbReference>
<keyword evidence="5" id="KW-1185">Reference proteome</keyword>
<dbReference type="HOGENOM" id="CLU_018074_0_4_1"/>
<feature type="domain" description="Neurotransmitter-gated ion-channel ligand-binding" evidence="2">
    <location>
        <begin position="72"/>
        <end position="276"/>
    </location>
</feature>
<keyword evidence="1" id="KW-0812">Transmembrane</keyword>
<dbReference type="Gene3D" id="2.70.170.10">
    <property type="entry name" value="Neurotransmitter-gated ion-channel ligand-binding domain"/>
    <property type="match status" value="1"/>
</dbReference>